<accession>S5N1X2</accession>
<reference evidence="1 2" key="1">
    <citation type="submission" date="2013-07" db="EMBL/GenBank/DDBJ databases">
        <title>Genome sequence of Salmonella bongori N268-08 - a rare clinical isolate.</title>
        <authorList>
            <person name="Marti R."/>
            <person name="Hagens S."/>
            <person name="Loessner M.J."/>
            <person name="Klumpp J."/>
        </authorList>
    </citation>
    <scope>NUCLEOTIDE SEQUENCE [LARGE SCALE GENOMIC DNA]</scope>
    <source>
        <strain evidence="1 2">N268-08</strain>
    </source>
</reference>
<organism evidence="1 2">
    <name type="scientific">Salmonella bongori N268-08</name>
    <dbReference type="NCBI Taxonomy" id="1197719"/>
    <lineage>
        <taxon>Bacteria</taxon>
        <taxon>Pseudomonadati</taxon>
        <taxon>Pseudomonadota</taxon>
        <taxon>Gammaproteobacteria</taxon>
        <taxon>Enterobacterales</taxon>
        <taxon>Enterobacteriaceae</taxon>
        <taxon>Salmonella</taxon>
    </lineage>
</organism>
<dbReference type="PATRIC" id="fig|1197719.3.peg.3696"/>
<dbReference type="EMBL" id="CP006608">
    <property type="protein sequence ID" value="AGR60889.1"/>
    <property type="molecule type" value="Genomic_DNA"/>
</dbReference>
<name>S5N1X2_SALBN</name>
<dbReference type="AlphaFoldDB" id="S5N1X2"/>
<evidence type="ECO:0000313" key="1">
    <source>
        <dbReference type="EMBL" id="AGR60889.1"/>
    </source>
</evidence>
<dbReference type="Proteomes" id="UP000015042">
    <property type="component" value="Chromosome"/>
</dbReference>
<dbReference type="KEGG" id="sbz:A464_3705"/>
<protein>
    <submittedName>
        <fullName evidence="1">Uncharacterized protein</fullName>
    </submittedName>
</protein>
<gene>
    <name evidence="1" type="ORF">A464_3705</name>
</gene>
<dbReference type="HOGENOM" id="CLU_2939043_0_0_6"/>
<evidence type="ECO:0000313" key="2">
    <source>
        <dbReference type="Proteomes" id="UP000015042"/>
    </source>
</evidence>
<sequence>MCQRNGDKQVLPTTSSVFQRDLKIPTILFMTLSAPSEKQHSDDVVVNCCHQFPAPGIKAL</sequence>
<proteinExistence type="predicted"/>